<evidence type="ECO:0000313" key="1">
    <source>
        <dbReference type="EMBL" id="RVT90726.1"/>
    </source>
</evidence>
<protein>
    <submittedName>
        <fullName evidence="1">Uncharacterized protein</fullName>
    </submittedName>
</protein>
<reference evidence="1 2" key="1">
    <citation type="submission" date="2019-01" db="EMBL/GenBank/DDBJ databases">
        <authorList>
            <person name="Chen W.-M."/>
        </authorList>
    </citation>
    <scope>NUCLEOTIDE SEQUENCE [LARGE SCALE GENOMIC DNA]</scope>
    <source>
        <strain evidence="1 2">CCP-6</strain>
    </source>
</reference>
<dbReference type="RefSeq" id="WP_127789993.1">
    <property type="nucleotide sequence ID" value="NZ_SACL01000012.1"/>
</dbReference>
<name>A0A437LZE8_9PROT</name>
<accession>A0A437LZE8</accession>
<dbReference type="EMBL" id="SACL01000012">
    <property type="protein sequence ID" value="RVT90726.1"/>
    <property type="molecule type" value="Genomic_DNA"/>
</dbReference>
<evidence type="ECO:0000313" key="2">
    <source>
        <dbReference type="Proteomes" id="UP000282957"/>
    </source>
</evidence>
<sequence>MNALTDDMIRRGAVQVNILAPVEVAPGDWRIQRAAAWRLPADHPDRTVWDWMAHQGHLSSQQAQNMAALANLALAAGAIRSDVARYDPLRGRATASAEDYGPEDEWRALLRELPAVAWGAISDMLHHNIHPGPRLEAVCRCLDRLDYLPERWAADLWEGEEG</sequence>
<keyword evidence="2" id="KW-1185">Reference proteome</keyword>
<dbReference type="Proteomes" id="UP000282957">
    <property type="component" value="Unassembled WGS sequence"/>
</dbReference>
<organism evidence="1 2">
    <name type="scientific">Rhodovarius crocodyli</name>
    <dbReference type="NCBI Taxonomy" id="1979269"/>
    <lineage>
        <taxon>Bacteria</taxon>
        <taxon>Pseudomonadati</taxon>
        <taxon>Pseudomonadota</taxon>
        <taxon>Alphaproteobacteria</taxon>
        <taxon>Acetobacterales</taxon>
        <taxon>Roseomonadaceae</taxon>
        <taxon>Rhodovarius</taxon>
    </lineage>
</organism>
<gene>
    <name evidence="1" type="ORF">EOD42_23275</name>
</gene>
<dbReference type="OrthoDB" id="9826576at2"/>
<dbReference type="AlphaFoldDB" id="A0A437LZE8"/>
<comment type="caution">
    <text evidence="1">The sequence shown here is derived from an EMBL/GenBank/DDBJ whole genome shotgun (WGS) entry which is preliminary data.</text>
</comment>
<proteinExistence type="predicted"/>